<keyword evidence="5 6" id="KW-0479">Metal-binding</keyword>
<evidence type="ECO:0000256" key="1">
    <source>
        <dbReference type="ARBA" id="ARBA00001968"/>
    </source>
</evidence>
<proteinExistence type="inferred from homology"/>
<organism evidence="9">
    <name type="scientific">Paramoeba aestuarina</name>
    <dbReference type="NCBI Taxonomy" id="180227"/>
    <lineage>
        <taxon>Eukaryota</taxon>
        <taxon>Amoebozoa</taxon>
        <taxon>Discosea</taxon>
        <taxon>Flabellinia</taxon>
        <taxon>Dactylopodida</taxon>
        <taxon>Paramoebidae</taxon>
        <taxon>Paramoeba</taxon>
    </lineage>
</organism>
<dbReference type="InterPro" id="IPR038069">
    <property type="entry name" value="Pelota/DOM34_N"/>
</dbReference>
<dbReference type="Gene3D" id="3.30.420.60">
    <property type="entry name" value="eRF1 domain 2"/>
    <property type="match status" value="1"/>
</dbReference>
<gene>
    <name evidence="9" type="ORF">NAES01612_LOCUS6568</name>
</gene>
<dbReference type="GO" id="GO:0070651">
    <property type="term" value="P:nonfunctional rRNA decay"/>
    <property type="evidence" value="ECO:0007669"/>
    <property type="project" value="TreeGrafter"/>
</dbReference>
<sequence length="400" mass="45110">MKLLLKKINEKDGSGSVALIAQDAEDLWHLYQLITVGDEVTMKTVRRVQKESAVSVDSEKKKITLTIRVVSVDFNPGAEVMRVNGRNSRENQYVKMDAFHNFSLEVNRKVTITKEYWDDLALDRIEEACNPDRTADTAVVIMQEGLAHVCLITPNMTLCKNTIEVNIPGKRKGRDTGHSKALNKFYEQVYKAVQNLDFKVVKCIVLASPGFVRDNCYKYMMEQAIRQDNRALIENKGKFILVHSSSGHRHALKEVLSDPSVTVQMNDTKAAKEVKALNELFAMLKDDPDRATYGPAHVERVAELDAIDSLLILDDLFRSCDVKTRKKYIELMDSVKKTNGQVFIFSAQHVSGAALKNFTGIAATLRFPVHDEEFEEFEDEDDFDFSDEEEGGPLKPLAAS</sequence>
<dbReference type="InterPro" id="IPR005142">
    <property type="entry name" value="eRF1_3"/>
</dbReference>
<dbReference type="SMART" id="SM01194">
    <property type="entry name" value="eRF1_1"/>
    <property type="match status" value="1"/>
</dbReference>
<dbReference type="PANTHER" id="PTHR10853">
    <property type="entry name" value="PELOTA"/>
    <property type="match status" value="1"/>
</dbReference>
<accession>A0A7S4NLS2</accession>
<dbReference type="InterPro" id="IPR029064">
    <property type="entry name" value="Ribosomal_eL30-like_sf"/>
</dbReference>
<dbReference type="GO" id="GO:0046872">
    <property type="term" value="F:metal ion binding"/>
    <property type="evidence" value="ECO:0007669"/>
    <property type="project" value="UniProtKB-KW"/>
</dbReference>
<comment type="similarity">
    <text evidence="3 6">Belongs to the eukaryotic release factor 1 family. Pelota subfamily.</text>
</comment>
<evidence type="ECO:0000256" key="5">
    <source>
        <dbReference type="ARBA" id="ARBA00022723"/>
    </source>
</evidence>
<feature type="region of interest" description="Disordered" evidence="7">
    <location>
        <begin position="375"/>
        <end position="400"/>
    </location>
</feature>
<feature type="domain" description="eRF1/Pelota-like N-terminal" evidence="8">
    <location>
        <begin position="1"/>
        <end position="130"/>
    </location>
</feature>
<dbReference type="InterPro" id="IPR005141">
    <property type="entry name" value="eRF1_2"/>
</dbReference>
<comment type="function">
    <text evidence="6">Component of the Pelota-HBS1L complex, a complex that recognizes stalled ribosomes and triggers the No-Go Decay (NGD) pathway. In the Pelota-HBS1L complex, pelo recognizes ribosomes stalled at the 3' end of an mRNA and engages stalled ribosomes by destabilizing mRNA in the mRNA channel.</text>
</comment>
<dbReference type="InterPro" id="IPR004405">
    <property type="entry name" value="TF_pelota"/>
</dbReference>
<dbReference type="SUPFAM" id="SSF53137">
    <property type="entry name" value="Translational machinery components"/>
    <property type="match status" value="1"/>
</dbReference>
<dbReference type="EMBL" id="HBKR01009861">
    <property type="protein sequence ID" value="CAE2294300.1"/>
    <property type="molecule type" value="Transcribed_RNA"/>
</dbReference>
<evidence type="ECO:0000259" key="8">
    <source>
        <dbReference type="SMART" id="SM01194"/>
    </source>
</evidence>
<dbReference type="FunFam" id="3.30.1330.30:FF:000008">
    <property type="entry name" value="Protein pelota homolog"/>
    <property type="match status" value="1"/>
</dbReference>
<dbReference type="GO" id="GO:0070481">
    <property type="term" value="P:nuclear-transcribed mRNA catabolic process, non-stop decay"/>
    <property type="evidence" value="ECO:0007669"/>
    <property type="project" value="InterPro"/>
</dbReference>
<dbReference type="SUPFAM" id="SSF55315">
    <property type="entry name" value="L30e-like"/>
    <property type="match status" value="1"/>
</dbReference>
<dbReference type="GO" id="GO:0005737">
    <property type="term" value="C:cytoplasm"/>
    <property type="evidence" value="ECO:0007669"/>
    <property type="project" value="UniProtKB-SubCell"/>
</dbReference>
<dbReference type="GO" id="GO:0071025">
    <property type="term" value="P:RNA surveillance"/>
    <property type="evidence" value="ECO:0007669"/>
    <property type="project" value="InterPro"/>
</dbReference>
<comment type="subcellular location">
    <subcellularLocation>
        <location evidence="2 6">Cytoplasm</location>
    </subcellularLocation>
</comment>
<dbReference type="PANTHER" id="PTHR10853:SF0">
    <property type="entry name" value="PROTEIN PELOTA HOMOLOG"/>
    <property type="match status" value="1"/>
</dbReference>
<dbReference type="GO" id="GO:0070966">
    <property type="term" value="P:nuclear-transcribed mRNA catabolic process, no-go decay"/>
    <property type="evidence" value="ECO:0007669"/>
    <property type="project" value="InterPro"/>
</dbReference>
<keyword evidence="4 6" id="KW-0963">Cytoplasm</keyword>
<dbReference type="SUPFAM" id="SSF159065">
    <property type="entry name" value="Dom34/Pelota N-terminal domain-like"/>
    <property type="match status" value="1"/>
</dbReference>
<dbReference type="AlphaFoldDB" id="A0A7S4NLS2"/>
<dbReference type="FunFam" id="3.30.420.60:FF:000002">
    <property type="entry name" value="Protein pelota homolog"/>
    <property type="match status" value="1"/>
</dbReference>
<dbReference type="Gene3D" id="3.30.1330.30">
    <property type="match status" value="1"/>
</dbReference>
<protein>
    <recommendedName>
        <fullName evidence="6">Protein pelota homolog</fullName>
    </recommendedName>
</protein>
<dbReference type="InterPro" id="IPR005140">
    <property type="entry name" value="eRF1_Pelota-like_N"/>
</dbReference>
<dbReference type="FunFam" id="2.30.30.870:FF:000001">
    <property type="entry name" value="Protein pelota homolog"/>
    <property type="match status" value="1"/>
</dbReference>
<dbReference type="InterPro" id="IPR058547">
    <property type="entry name" value="Pelota_N"/>
</dbReference>
<dbReference type="InterPro" id="IPR042226">
    <property type="entry name" value="eFR1_2_sf"/>
</dbReference>
<comment type="cofactor">
    <cofactor evidence="1 6">
        <name>a divalent metal cation</name>
        <dbReference type="ChEBI" id="CHEBI:60240"/>
    </cofactor>
</comment>
<evidence type="ECO:0000256" key="4">
    <source>
        <dbReference type="ARBA" id="ARBA00022490"/>
    </source>
</evidence>
<evidence type="ECO:0000256" key="3">
    <source>
        <dbReference type="ARBA" id="ARBA00009504"/>
    </source>
</evidence>
<name>A0A7S4NLS2_9EUKA</name>
<evidence type="ECO:0000256" key="7">
    <source>
        <dbReference type="SAM" id="MobiDB-lite"/>
    </source>
</evidence>
<dbReference type="Gene3D" id="2.30.30.870">
    <property type="entry name" value="Pelota, domain A"/>
    <property type="match status" value="1"/>
</dbReference>
<reference evidence="9" key="1">
    <citation type="submission" date="2021-01" db="EMBL/GenBank/DDBJ databases">
        <authorList>
            <person name="Corre E."/>
            <person name="Pelletier E."/>
            <person name="Niang G."/>
            <person name="Scheremetjew M."/>
            <person name="Finn R."/>
            <person name="Kale V."/>
            <person name="Holt S."/>
            <person name="Cochrane G."/>
            <person name="Meng A."/>
            <person name="Brown T."/>
            <person name="Cohen L."/>
        </authorList>
    </citation>
    <scope>NUCLEOTIDE SEQUENCE</scope>
    <source>
        <strain evidence="9">SoJaBio B1-5/56/2</strain>
    </source>
</reference>
<feature type="compositionally biased region" description="Acidic residues" evidence="7">
    <location>
        <begin position="375"/>
        <end position="391"/>
    </location>
</feature>
<dbReference type="Pfam" id="PF26356">
    <property type="entry name" value="Pelota_N"/>
    <property type="match status" value="1"/>
</dbReference>
<dbReference type="GO" id="GO:0032790">
    <property type="term" value="P:ribosome disassembly"/>
    <property type="evidence" value="ECO:0007669"/>
    <property type="project" value="TreeGrafter"/>
</dbReference>
<evidence type="ECO:0000256" key="6">
    <source>
        <dbReference type="RuleBase" id="RU362019"/>
    </source>
</evidence>
<evidence type="ECO:0000313" key="9">
    <source>
        <dbReference type="EMBL" id="CAE2294300.1"/>
    </source>
</evidence>
<dbReference type="NCBIfam" id="TIGR00111">
    <property type="entry name" value="pelota"/>
    <property type="match status" value="1"/>
</dbReference>
<dbReference type="Pfam" id="PF03465">
    <property type="entry name" value="eRF1_3"/>
    <property type="match status" value="1"/>
</dbReference>
<evidence type="ECO:0000256" key="2">
    <source>
        <dbReference type="ARBA" id="ARBA00004496"/>
    </source>
</evidence>
<dbReference type="Pfam" id="PF03464">
    <property type="entry name" value="eRF1_2"/>
    <property type="match status" value="1"/>
</dbReference>